<dbReference type="OrthoDB" id="9151236at2"/>
<dbReference type="EMBL" id="CP017480">
    <property type="protein sequence ID" value="APG05918.1"/>
    <property type="molecule type" value="Genomic_DNA"/>
</dbReference>
<dbReference type="STRING" id="1440763.BJI69_19760"/>
<evidence type="ECO:0000313" key="1">
    <source>
        <dbReference type="EMBL" id="APG05918.1"/>
    </source>
</evidence>
<dbReference type="KEGG" id="lrz:BJI69_19760"/>
<evidence type="ECO:0000313" key="2">
    <source>
        <dbReference type="Proteomes" id="UP000182987"/>
    </source>
</evidence>
<protein>
    <submittedName>
        <fullName evidence="1">Uncharacterized protein</fullName>
    </submittedName>
</protein>
<sequence length="190" mass="20783">MSFARQSTLRSLTLGLMLAVVPFGACLAASTNLELKKLEEADQADRSPGSNTIDWDVVGKHDVARQRRVTEILKAGDVRTADDYFNAALIFQHGDKVEDTELALALATTATRLDSSNKDAKVLTAQAWDRILVKRGKPQWYGTQFFKNKATGKWELSPTDPTAVSEAQREALGIPTIGETKAHLDALNAK</sequence>
<gene>
    <name evidence="1" type="ORF">BJI69_19760</name>
</gene>
<dbReference type="RefSeq" id="WP_046967459.1">
    <property type="nucleotide sequence ID" value="NZ_CP017480.1"/>
</dbReference>
<organism evidence="1 2">
    <name type="scientific">Luteibacter rhizovicinus DSM 16549</name>
    <dbReference type="NCBI Taxonomy" id="1440763"/>
    <lineage>
        <taxon>Bacteria</taxon>
        <taxon>Pseudomonadati</taxon>
        <taxon>Pseudomonadota</taxon>
        <taxon>Gammaproteobacteria</taxon>
        <taxon>Lysobacterales</taxon>
        <taxon>Rhodanobacteraceae</taxon>
        <taxon>Luteibacter</taxon>
    </lineage>
</organism>
<proteinExistence type="predicted"/>
<dbReference type="AlphaFoldDB" id="A0A0G9HHL7"/>
<dbReference type="PATRIC" id="fig|1440763.5.peg.1674"/>
<dbReference type="Proteomes" id="UP000182987">
    <property type="component" value="Chromosome"/>
</dbReference>
<accession>A0A0G9HHL7</accession>
<reference evidence="2" key="1">
    <citation type="submission" date="2016-09" db="EMBL/GenBank/DDBJ databases">
        <authorList>
            <person name="Lysoe E."/>
        </authorList>
    </citation>
    <scope>NUCLEOTIDE SEQUENCE [LARGE SCALE GENOMIC DNA]</scope>
    <source>
        <strain evidence="2">LJ96T</strain>
    </source>
</reference>
<keyword evidence="2" id="KW-1185">Reference proteome</keyword>
<name>A0A0G9HHL7_9GAMM</name>